<dbReference type="Pfam" id="PF20030">
    <property type="entry name" value="bpMoxR"/>
    <property type="match status" value="1"/>
</dbReference>
<feature type="domain" description="AAA+ ATPase" evidence="1">
    <location>
        <begin position="32"/>
        <end position="169"/>
    </location>
</feature>
<evidence type="ECO:0000259" key="1">
    <source>
        <dbReference type="SMART" id="SM00382"/>
    </source>
</evidence>
<dbReference type="InterPro" id="IPR041538">
    <property type="entry name" value="RavA-like_AAA_lid"/>
</dbReference>
<dbReference type="PANTHER" id="PTHR32204">
    <property type="entry name" value="ATPASE RAVA"/>
    <property type="match status" value="1"/>
</dbReference>
<dbReference type="PANTHER" id="PTHR32204:SF0">
    <property type="entry name" value="ATPASE RAVA"/>
    <property type="match status" value="1"/>
</dbReference>
<accession>A0A3B0XJM8</accession>
<dbReference type="CDD" id="cd00009">
    <property type="entry name" value="AAA"/>
    <property type="match status" value="1"/>
</dbReference>
<proteinExistence type="predicted"/>
<reference evidence="2" key="1">
    <citation type="submission" date="2018-06" db="EMBL/GenBank/DDBJ databases">
        <authorList>
            <person name="Zhirakovskaya E."/>
        </authorList>
    </citation>
    <scope>NUCLEOTIDE SEQUENCE</scope>
</reference>
<dbReference type="InterPro" id="IPR045427">
    <property type="entry name" value="MoxR"/>
</dbReference>
<dbReference type="AlphaFoldDB" id="A0A3B0XJM8"/>
<dbReference type="SMART" id="SM00382">
    <property type="entry name" value="AAA"/>
    <property type="match status" value="1"/>
</dbReference>
<sequence>MKQRLIKLVSYLESGLIERAEPARLSLLAALSGEHLLLLGPPGTAKSELARKLHRVFSNARYFERLLTRFSVPEELFGPLSIKALEEDRYQRLTKNYLPDASVAFIDEIFKSNSAILNSLLTLLNEREFDNGCERLKTPLICVIAASNELPEEAGLDALYDRFLIRYQVMPVSDNGFTALLQLPAQRLQPEQLSAEQLSPESPPLEAFSTDDIRAIQQQSQAIALKDDAVLLLQRLRQYLQVQSIYISDRRWRKAIKLLQVCAYTSGRKSVSVWDCTILAHIMWQSPQQLDGLSGWFIDAFNLDIDAVLKRLRKLVSSWETQLNEDQQKKNQKTNAMGELLYKREDGSVTTQNVHVIFAERNGETLYLAPPDIEDRSNKNRGYTLEELESTFFDKSYKQTHIEGRWIDVQNYINNTQNRLVERQVFEPIMDEYYFSGDYISNQQEALETMLGDIVLISRDFEQLVSDIKQVLGYNIWLSCGLLDNAAENIASKLPQLVELQQSVIRLKKINTELAVR</sequence>
<organism evidence="2">
    <name type="scientific">hydrothermal vent metagenome</name>
    <dbReference type="NCBI Taxonomy" id="652676"/>
    <lineage>
        <taxon>unclassified sequences</taxon>
        <taxon>metagenomes</taxon>
        <taxon>ecological metagenomes</taxon>
    </lineage>
</organism>
<dbReference type="InterPro" id="IPR027417">
    <property type="entry name" value="P-loop_NTPase"/>
</dbReference>
<dbReference type="Gene3D" id="3.40.50.300">
    <property type="entry name" value="P-loop containing nucleotide triphosphate hydrolases"/>
    <property type="match status" value="1"/>
</dbReference>
<dbReference type="Pfam" id="PF17868">
    <property type="entry name" value="AAA_lid_8"/>
    <property type="match status" value="1"/>
</dbReference>
<dbReference type="InterPro" id="IPR050513">
    <property type="entry name" value="RavA_ATPases"/>
</dbReference>
<protein>
    <submittedName>
        <fullName evidence="2">2-component regulator</fullName>
    </submittedName>
</protein>
<dbReference type="EMBL" id="UOFI01000058">
    <property type="protein sequence ID" value="VAW64890.1"/>
    <property type="molecule type" value="Genomic_DNA"/>
</dbReference>
<name>A0A3B0XJM8_9ZZZZ</name>
<evidence type="ECO:0000313" key="2">
    <source>
        <dbReference type="EMBL" id="VAW64890.1"/>
    </source>
</evidence>
<dbReference type="InterPro" id="IPR003593">
    <property type="entry name" value="AAA+_ATPase"/>
</dbReference>
<gene>
    <name evidence="2" type="ORF">MNBD_GAMMA09-789</name>
</gene>
<dbReference type="SUPFAM" id="SSF52540">
    <property type="entry name" value="P-loop containing nucleoside triphosphate hydrolases"/>
    <property type="match status" value="1"/>
</dbReference>